<evidence type="ECO:0000313" key="4">
    <source>
        <dbReference type="Proteomes" id="UP001642409"/>
    </source>
</evidence>
<comment type="caution">
    <text evidence="2">The sequence shown here is derived from an EMBL/GenBank/DDBJ whole genome shotgun (WGS) entry which is preliminary data.</text>
</comment>
<feature type="coiled-coil region" evidence="1">
    <location>
        <begin position="638"/>
        <end position="672"/>
    </location>
</feature>
<accession>A0AA86RBV4</accession>
<gene>
    <name evidence="3" type="ORF">HINF_LOCUS21767</name>
    <name evidence="2" type="ORF">HINF_LOCUS57787</name>
</gene>
<organism evidence="2">
    <name type="scientific">Hexamita inflata</name>
    <dbReference type="NCBI Taxonomy" id="28002"/>
    <lineage>
        <taxon>Eukaryota</taxon>
        <taxon>Metamonada</taxon>
        <taxon>Diplomonadida</taxon>
        <taxon>Hexamitidae</taxon>
        <taxon>Hexamitinae</taxon>
        <taxon>Hexamita</taxon>
    </lineage>
</organism>
<dbReference type="EMBL" id="CAXDID020000060">
    <property type="protein sequence ID" value="CAL6009782.1"/>
    <property type="molecule type" value="Genomic_DNA"/>
</dbReference>
<name>A0AA86RBV4_9EUKA</name>
<dbReference type="AlphaFoldDB" id="A0AA86RBV4"/>
<evidence type="ECO:0000313" key="2">
    <source>
        <dbReference type="EMBL" id="CAI9970142.1"/>
    </source>
</evidence>
<evidence type="ECO:0000256" key="1">
    <source>
        <dbReference type="SAM" id="Coils"/>
    </source>
</evidence>
<evidence type="ECO:0000313" key="3">
    <source>
        <dbReference type="EMBL" id="CAL6009782.1"/>
    </source>
</evidence>
<reference evidence="3 4" key="2">
    <citation type="submission" date="2024-07" db="EMBL/GenBank/DDBJ databases">
        <authorList>
            <person name="Akdeniz Z."/>
        </authorList>
    </citation>
    <scope>NUCLEOTIDE SEQUENCE [LARGE SCALE GENOMIC DNA]</scope>
</reference>
<reference evidence="2" key="1">
    <citation type="submission" date="2023-06" db="EMBL/GenBank/DDBJ databases">
        <authorList>
            <person name="Kurt Z."/>
        </authorList>
    </citation>
    <scope>NUCLEOTIDE SEQUENCE</scope>
</reference>
<sequence>MGNWWLYKSCNANIYIFNANSEYQIFALKSIRFPCARTHILNGKWAYCNFSFRGVEQNLNGINQFQVLGEIKLLNQKSLQIKKTFLMRKALKRLSLGALLKQNRFERQNEMYKVKDVCRQLDLRQFKAEMSLFSKACLKYSQLYDNILIINFADSNENITLYYVGWQIHWETVIDFVQSHILSDSYQPFDLLCSLGDPRSGKTSSMELSAIFMSFFVHMIRPQCKNDFFCQNFTKIIRIDCLQFVTYELIGKLERIYELILLSIPQTQQQILTFQSHVKLKNVPAILGSIQDMFVKAKCYFVVNWDEAQTLNYVQDQSDTKNITNISKKDQIALGQFYKNVMICINSPCQHLMAASLSVALLSILSAIPVNGRGIMRCNQAIVTSFQDDDSMLLCVNNLVHRKEKERQTILQCAKAVLLLKQMTYTCANLDQIISRLDKCKGLTENQIQEIIYNTAVQIKRNKTLIAQEWLDQICNMADSNMEIFEYIAGTTRVPGDLLIKLCIRSINENGQIQFKLRDQSVLTAMQESLQLMRSKTAYNCILLQDCGNQLQQSNFKNMAEVQSVWDQFTIQSQSVTNLIELKQNFYFECEKSAKQYKLREKEKILEKTNNYQIQVQIKLQNKLFKMKENDSQYVITQKQFQENNKANQTNLKFLNDEIELQKQYLKDWEKKTNLSNLSQTAWENAQVMLIYISNIFSHYDILLKIEYMNILDQIFIGKTYNSSHSLIAKLQNVCKEKQK</sequence>
<proteinExistence type="predicted"/>
<keyword evidence="1" id="KW-0175">Coiled coil</keyword>
<dbReference type="EMBL" id="CATOUU010001068">
    <property type="protein sequence ID" value="CAI9970142.1"/>
    <property type="molecule type" value="Genomic_DNA"/>
</dbReference>
<protein>
    <submittedName>
        <fullName evidence="3">Hypothetical_protein</fullName>
    </submittedName>
</protein>
<keyword evidence="4" id="KW-1185">Reference proteome</keyword>
<dbReference type="Proteomes" id="UP001642409">
    <property type="component" value="Unassembled WGS sequence"/>
</dbReference>